<keyword evidence="2" id="KW-1185">Reference proteome</keyword>
<dbReference type="Gene3D" id="3.40.50.11350">
    <property type="match status" value="1"/>
</dbReference>
<dbReference type="OrthoDB" id="10378407at2759"/>
<dbReference type="EMBL" id="NBIV01000016">
    <property type="protein sequence ID" value="PXF48142.1"/>
    <property type="molecule type" value="Genomic_DNA"/>
</dbReference>
<evidence type="ECO:0000313" key="1">
    <source>
        <dbReference type="EMBL" id="PXF48142.1"/>
    </source>
</evidence>
<comment type="caution">
    <text evidence="1">The sequence shown here is derived from an EMBL/GenBank/DDBJ whole genome shotgun (WGS) entry which is preliminary data.</text>
</comment>
<name>A0A2V3J151_9FLOR</name>
<dbReference type="Gene3D" id="3.40.50.11340">
    <property type="match status" value="1"/>
</dbReference>
<reference evidence="1 2" key="1">
    <citation type="journal article" date="2018" name="Mol. Biol. Evol.">
        <title>Analysis of the draft genome of the red seaweed Gracilariopsis chorda provides insights into genome size evolution in Rhodophyta.</title>
        <authorList>
            <person name="Lee J."/>
            <person name="Yang E.C."/>
            <person name="Graf L."/>
            <person name="Yang J.H."/>
            <person name="Qiu H."/>
            <person name="Zel Zion U."/>
            <person name="Chan C.X."/>
            <person name="Stephens T.G."/>
            <person name="Weber A.P.M."/>
            <person name="Boo G.H."/>
            <person name="Boo S.M."/>
            <person name="Kim K.M."/>
            <person name="Shin Y."/>
            <person name="Jung M."/>
            <person name="Lee S.J."/>
            <person name="Yim H.S."/>
            <person name="Lee J.H."/>
            <person name="Bhattacharya D."/>
            <person name="Yoon H.S."/>
        </authorList>
    </citation>
    <scope>NUCLEOTIDE SEQUENCE [LARGE SCALE GENOMIC DNA]</scope>
    <source>
        <strain evidence="1 2">SKKU-2015</strain>
        <tissue evidence="1">Whole body</tissue>
    </source>
</reference>
<protein>
    <submittedName>
        <fullName evidence="1">Uncharacterized protein</fullName>
    </submittedName>
</protein>
<dbReference type="PANTHER" id="PTHR40743:SF1">
    <property type="entry name" value="POSSIBLE GLYCOSYLTRANSFERASE"/>
    <property type="match status" value="1"/>
</dbReference>
<dbReference type="AlphaFoldDB" id="A0A2V3J151"/>
<gene>
    <name evidence="1" type="ORF">BWQ96_02094</name>
</gene>
<sequence length="556" mass="62567">MSAPVIRRLRVKANSLARSIAVKRASSADAILRRQLAHAIFIIAMSFVLWRALTTHFLPAHTTLELPDRRTLQAAHIAITRFRSIGSQIAAAPNSTFADDRANYHTLISDCRIPPAFVSRMDPQNRRNLLIRLSAHSDAPLSFATMPKLIVVDVQNGLGNRLRALASALEFAYFTRRVLVVIWSRDAHLDASMHHLFDSSVLQNLIVIHTPISWPIQPHQVHLPNSYPLTTSQYLPPSHPSVAYYNFMAKDSTPKSKQTPLTRLAESSHQHIYVKTAYVLRSPYAPNTLINAFVQALTPSPRVRALVRYATLAAGGENALHTMIGVHIRSRSLAQDNDQVDYQCEYSINGAAVTNSWRMQSTPAFFIPQMKRLRRHWTSIVSRSYLLTADKSELGNGHARYIVDLRHLPRFFVSVDSKAALSALYRHFRREDISTLVRDCDDRGAECAQYAFADMILLSRTGALLASGWSSFSEAAQRLRVRPPDVDPSSNAGYVVRVSGINFGWSWRQKLRIRIQSWLWGRAGDVTGFMTEEERNLICKRRKAQRSRRAGSATAG</sequence>
<dbReference type="Proteomes" id="UP000247409">
    <property type="component" value="Unassembled WGS sequence"/>
</dbReference>
<accession>A0A2V3J151</accession>
<proteinExistence type="predicted"/>
<evidence type="ECO:0000313" key="2">
    <source>
        <dbReference type="Proteomes" id="UP000247409"/>
    </source>
</evidence>
<organism evidence="1 2">
    <name type="scientific">Gracilariopsis chorda</name>
    <dbReference type="NCBI Taxonomy" id="448386"/>
    <lineage>
        <taxon>Eukaryota</taxon>
        <taxon>Rhodophyta</taxon>
        <taxon>Florideophyceae</taxon>
        <taxon>Rhodymeniophycidae</taxon>
        <taxon>Gracilariales</taxon>
        <taxon>Gracilariaceae</taxon>
        <taxon>Gracilariopsis</taxon>
    </lineage>
</organism>
<dbReference type="PANTHER" id="PTHR40743">
    <property type="entry name" value="NUCLEOTIDE-DIPHOSPHO-SUGAR TRANSFERASE CONTAINING PROTEIN"/>
    <property type="match status" value="1"/>
</dbReference>